<dbReference type="EMBL" id="JBHLTR010000006">
    <property type="protein sequence ID" value="MFC0558886.1"/>
    <property type="molecule type" value="Genomic_DNA"/>
</dbReference>
<proteinExistence type="predicted"/>
<protein>
    <submittedName>
        <fullName evidence="11">Response regulator transcription factor</fullName>
    </submittedName>
</protein>
<dbReference type="InterPro" id="IPR039420">
    <property type="entry name" value="WalR-like"/>
</dbReference>
<keyword evidence="6" id="KW-0804">Transcription</keyword>
<dbReference type="PROSITE" id="PS51755">
    <property type="entry name" value="OMPR_PHOB"/>
    <property type="match status" value="1"/>
</dbReference>
<gene>
    <name evidence="11" type="ORF">ACFFH4_07455</name>
</gene>
<evidence type="ECO:0000256" key="8">
    <source>
        <dbReference type="PROSITE-ProRule" id="PRU01091"/>
    </source>
</evidence>
<evidence type="ECO:0000313" key="12">
    <source>
        <dbReference type="Proteomes" id="UP001589833"/>
    </source>
</evidence>
<dbReference type="Gene3D" id="3.40.50.2300">
    <property type="match status" value="1"/>
</dbReference>
<keyword evidence="5 8" id="KW-0238">DNA-binding</keyword>
<evidence type="ECO:0000313" key="11">
    <source>
        <dbReference type="EMBL" id="MFC0558886.1"/>
    </source>
</evidence>
<keyword evidence="4" id="KW-0805">Transcription regulation</keyword>
<evidence type="ECO:0000256" key="6">
    <source>
        <dbReference type="ARBA" id="ARBA00023163"/>
    </source>
</evidence>
<evidence type="ECO:0000256" key="3">
    <source>
        <dbReference type="ARBA" id="ARBA00023012"/>
    </source>
</evidence>
<feature type="DNA-binding region" description="OmpR/PhoB-type" evidence="8">
    <location>
        <begin position="129"/>
        <end position="226"/>
    </location>
</feature>
<sequence length="228" mass="26473">MNNTRHILVVDDETELLELVTSFLEKESYNVLTAQSGLEALQLMETYLIDLVVLDVMMDEMDGFIACEKIREVSQVPIIMLTARSGEEDKIKGLKMGADDYIVKPFSPRELIARVEATLRRSQGLQAPTNRLRIFELELDKIGRMIYINREPINVTRKEYDLLLFLMEHHGRVFSREHLHERIWGMDSQMGTLRTVDTHIKTLRLKLKSAERFIKTVWGVGYKFEANS</sequence>
<dbReference type="SUPFAM" id="SSF52172">
    <property type="entry name" value="CheY-like"/>
    <property type="match status" value="1"/>
</dbReference>
<evidence type="ECO:0000256" key="5">
    <source>
        <dbReference type="ARBA" id="ARBA00023125"/>
    </source>
</evidence>
<dbReference type="PANTHER" id="PTHR48111:SF40">
    <property type="entry name" value="PHOSPHATE REGULON TRANSCRIPTIONAL REGULATORY PROTEIN PHOB"/>
    <property type="match status" value="1"/>
</dbReference>
<dbReference type="CDD" id="cd00383">
    <property type="entry name" value="trans_reg_C"/>
    <property type="match status" value="1"/>
</dbReference>
<dbReference type="PROSITE" id="PS50110">
    <property type="entry name" value="RESPONSE_REGULATORY"/>
    <property type="match status" value="1"/>
</dbReference>
<feature type="domain" description="Response regulatory" evidence="9">
    <location>
        <begin position="6"/>
        <end position="119"/>
    </location>
</feature>
<keyword evidence="2 7" id="KW-0597">Phosphoprotein</keyword>
<evidence type="ECO:0000256" key="7">
    <source>
        <dbReference type="PROSITE-ProRule" id="PRU00169"/>
    </source>
</evidence>
<evidence type="ECO:0000256" key="4">
    <source>
        <dbReference type="ARBA" id="ARBA00023015"/>
    </source>
</evidence>
<evidence type="ECO:0000259" key="9">
    <source>
        <dbReference type="PROSITE" id="PS50110"/>
    </source>
</evidence>
<comment type="caution">
    <text evidence="11">The sequence shown here is derived from an EMBL/GenBank/DDBJ whole genome shotgun (WGS) entry which is preliminary data.</text>
</comment>
<dbReference type="Pfam" id="PF00072">
    <property type="entry name" value="Response_reg"/>
    <property type="match status" value="1"/>
</dbReference>
<dbReference type="SUPFAM" id="SSF46894">
    <property type="entry name" value="C-terminal effector domain of the bipartite response regulators"/>
    <property type="match status" value="1"/>
</dbReference>
<accession>A0ABV6NDP3</accession>
<dbReference type="Gene3D" id="6.10.250.690">
    <property type="match status" value="1"/>
</dbReference>
<reference evidence="11 12" key="1">
    <citation type="submission" date="2024-09" db="EMBL/GenBank/DDBJ databases">
        <authorList>
            <person name="Sun Q."/>
            <person name="Mori K."/>
        </authorList>
    </citation>
    <scope>NUCLEOTIDE SEQUENCE [LARGE SCALE GENOMIC DNA]</scope>
    <source>
        <strain evidence="11 12">NCAIM B.02301</strain>
    </source>
</reference>
<dbReference type="Gene3D" id="1.10.10.10">
    <property type="entry name" value="Winged helix-like DNA-binding domain superfamily/Winged helix DNA-binding domain"/>
    <property type="match status" value="1"/>
</dbReference>
<dbReference type="InterPro" id="IPR001867">
    <property type="entry name" value="OmpR/PhoB-type_DNA-bd"/>
</dbReference>
<dbReference type="InterPro" id="IPR001789">
    <property type="entry name" value="Sig_transdc_resp-reg_receiver"/>
</dbReference>
<name>A0ABV6NDP3_9BACI</name>
<dbReference type="InterPro" id="IPR011006">
    <property type="entry name" value="CheY-like_superfamily"/>
</dbReference>
<evidence type="ECO:0000256" key="1">
    <source>
        <dbReference type="ARBA" id="ARBA00004496"/>
    </source>
</evidence>
<keyword evidence="3" id="KW-0902">Two-component regulatory system</keyword>
<dbReference type="Pfam" id="PF00486">
    <property type="entry name" value="Trans_reg_C"/>
    <property type="match status" value="1"/>
</dbReference>
<feature type="domain" description="OmpR/PhoB-type" evidence="10">
    <location>
        <begin position="129"/>
        <end position="226"/>
    </location>
</feature>
<dbReference type="InterPro" id="IPR036388">
    <property type="entry name" value="WH-like_DNA-bd_sf"/>
</dbReference>
<dbReference type="InterPro" id="IPR016032">
    <property type="entry name" value="Sig_transdc_resp-reg_C-effctor"/>
</dbReference>
<evidence type="ECO:0000256" key="2">
    <source>
        <dbReference type="ARBA" id="ARBA00022553"/>
    </source>
</evidence>
<feature type="modified residue" description="4-aspartylphosphate" evidence="7">
    <location>
        <position position="55"/>
    </location>
</feature>
<dbReference type="SMART" id="SM00448">
    <property type="entry name" value="REC"/>
    <property type="match status" value="1"/>
</dbReference>
<dbReference type="RefSeq" id="WP_273839456.1">
    <property type="nucleotide sequence ID" value="NZ_JAQQWT010000001.1"/>
</dbReference>
<organism evidence="11 12">
    <name type="scientific">Halalkalibacter alkalisediminis</name>
    <dbReference type="NCBI Taxonomy" id="935616"/>
    <lineage>
        <taxon>Bacteria</taxon>
        <taxon>Bacillati</taxon>
        <taxon>Bacillota</taxon>
        <taxon>Bacilli</taxon>
        <taxon>Bacillales</taxon>
        <taxon>Bacillaceae</taxon>
        <taxon>Halalkalibacter</taxon>
    </lineage>
</organism>
<dbReference type="PANTHER" id="PTHR48111">
    <property type="entry name" value="REGULATOR OF RPOS"/>
    <property type="match status" value="1"/>
</dbReference>
<dbReference type="SMART" id="SM00862">
    <property type="entry name" value="Trans_reg_C"/>
    <property type="match status" value="1"/>
</dbReference>
<comment type="subcellular location">
    <subcellularLocation>
        <location evidence="1">Cytoplasm</location>
    </subcellularLocation>
</comment>
<keyword evidence="12" id="KW-1185">Reference proteome</keyword>
<evidence type="ECO:0000259" key="10">
    <source>
        <dbReference type="PROSITE" id="PS51755"/>
    </source>
</evidence>
<dbReference type="Proteomes" id="UP001589833">
    <property type="component" value="Unassembled WGS sequence"/>
</dbReference>